<name>A0A9P1FYP4_9DINO</name>
<reference evidence="2" key="1">
    <citation type="submission" date="2022-10" db="EMBL/GenBank/DDBJ databases">
        <authorList>
            <person name="Chen Y."/>
            <person name="Dougan E. K."/>
            <person name="Chan C."/>
            <person name="Rhodes N."/>
            <person name="Thang M."/>
        </authorList>
    </citation>
    <scope>NUCLEOTIDE SEQUENCE</scope>
</reference>
<dbReference type="EMBL" id="CAMXCT010001602">
    <property type="protein sequence ID" value="CAI3991550.1"/>
    <property type="molecule type" value="Genomic_DNA"/>
</dbReference>
<dbReference type="GO" id="GO:0003676">
    <property type="term" value="F:nucleic acid binding"/>
    <property type="evidence" value="ECO:0007669"/>
    <property type="project" value="InterPro"/>
</dbReference>
<protein>
    <submittedName>
        <fullName evidence="3">Protein MEI2-like 1</fullName>
    </submittedName>
</protein>
<dbReference type="AlphaFoldDB" id="A0A9P1FYP4"/>
<organism evidence="2">
    <name type="scientific">Cladocopium goreaui</name>
    <dbReference type="NCBI Taxonomy" id="2562237"/>
    <lineage>
        <taxon>Eukaryota</taxon>
        <taxon>Sar</taxon>
        <taxon>Alveolata</taxon>
        <taxon>Dinophyceae</taxon>
        <taxon>Suessiales</taxon>
        <taxon>Symbiodiniaceae</taxon>
        <taxon>Cladocopium</taxon>
    </lineage>
</organism>
<dbReference type="InterPro" id="IPR035979">
    <property type="entry name" value="RBD_domain_sf"/>
</dbReference>
<reference evidence="3 4" key="2">
    <citation type="submission" date="2024-05" db="EMBL/GenBank/DDBJ databases">
        <authorList>
            <person name="Chen Y."/>
            <person name="Shah S."/>
            <person name="Dougan E. K."/>
            <person name="Thang M."/>
            <person name="Chan C."/>
        </authorList>
    </citation>
    <scope>NUCLEOTIDE SEQUENCE [LARGE SCALE GENOMIC DNA]</scope>
</reference>
<dbReference type="Proteomes" id="UP001152797">
    <property type="component" value="Unassembled WGS sequence"/>
</dbReference>
<evidence type="ECO:0000313" key="4">
    <source>
        <dbReference type="Proteomes" id="UP001152797"/>
    </source>
</evidence>
<sequence length="235" mass="26377">MAKYLVYAQSLASFEEQPRQQIWQQLYQLGVPWCCHVAEHLSSAMCADITSAASWALGLGVRHREAAVTFVVKQLPTYYTQEMFVSELVESGFKGQFDLLYIPCHPEQGCNIGYAIVNFTQPEYAEQFRASFPHKSLDEQTRMTGEGLVVEPAPTQGSEANCYHFALKWSGSPPLGRPQLCPLQPSATFNDLHGPGDLRDQRAVFNVFKMPVSSSEPHAARAVFQEANLFRLTLW</sequence>
<dbReference type="Pfam" id="PF04059">
    <property type="entry name" value="RRM_2"/>
    <property type="match status" value="1"/>
</dbReference>
<accession>A0A9P1FYP4</accession>
<proteinExistence type="predicted"/>
<keyword evidence="4" id="KW-1185">Reference proteome</keyword>
<evidence type="ECO:0000259" key="1">
    <source>
        <dbReference type="Pfam" id="PF04059"/>
    </source>
</evidence>
<evidence type="ECO:0000313" key="2">
    <source>
        <dbReference type="EMBL" id="CAI3991550.1"/>
    </source>
</evidence>
<evidence type="ECO:0000313" key="3">
    <source>
        <dbReference type="EMBL" id="CAL4778862.1"/>
    </source>
</evidence>
<feature type="domain" description="Mei2-like C-terminal RNA recognition motif" evidence="1">
    <location>
        <begin position="69"/>
        <end position="136"/>
    </location>
</feature>
<dbReference type="SUPFAM" id="SSF54928">
    <property type="entry name" value="RNA-binding domain, RBD"/>
    <property type="match status" value="1"/>
</dbReference>
<dbReference type="InterPro" id="IPR007201">
    <property type="entry name" value="Mei2-like_Rrm_C"/>
</dbReference>
<comment type="caution">
    <text evidence="2">The sequence shown here is derived from an EMBL/GenBank/DDBJ whole genome shotgun (WGS) entry which is preliminary data.</text>
</comment>
<dbReference type="EMBL" id="CAMXCT030001602">
    <property type="protein sequence ID" value="CAL4778862.1"/>
    <property type="molecule type" value="Genomic_DNA"/>
</dbReference>
<dbReference type="OrthoDB" id="417481at2759"/>
<dbReference type="EMBL" id="CAMXCT020001602">
    <property type="protein sequence ID" value="CAL1144925.1"/>
    <property type="molecule type" value="Genomic_DNA"/>
</dbReference>
<gene>
    <name evidence="2" type="ORF">C1SCF055_LOCUS18449</name>
</gene>